<dbReference type="Proteomes" id="UP000001075">
    <property type="component" value="Unassembled WGS sequence"/>
</dbReference>
<gene>
    <name evidence="6" type="ORF">I79_000911</name>
</gene>
<name>G3GTD2_CRIGR</name>
<feature type="domain" description="DOP1 N-terminal" evidence="5">
    <location>
        <begin position="34"/>
        <end position="127"/>
    </location>
</feature>
<dbReference type="EMBL" id="JH000018">
    <property type="protein sequence ID" value="EGV94519.1"/>
    <property type="molecule type" value="Genomic_DNA"/>
</dbReference>
<reference evidence="7" key="1">
    <citation type="journal article" date="2011" name="Nat. Biotechnol.">
        <title>The genomic sequence of the Chinese hamster ovary (CHO)-K1 cell line.</title>
        <authorList>
            <person name="Xu X."/>
            <person name="Nagarajan H."/>
            <person name="Lewis N.E."/>
            <person name="Pan S."/>
            <person name="Cai Z."/>
            <person name="Liu X."/>
            <person name="Chen W."/>
            <person name="Xie M."/>
            <person name="Wang W."/>
            <person name="Hammond S."/>
            <person name="Andersen M.R."/>
            <person name="Neff N."/>
            <person name="Passarelli B."/>
            <person name="Koh W."/>
            <person name="Fan H.C."/>
            <person name="Wang J."/>
            <person name="Gui Y."/>
            <person name="Lee K.H."/>
            <person name="Betenbaugh M.J."/>
            <person name="Quake S.R."/>
            <person name="Famili I."/>
            <person name="Palsson B.O."/>
            <person name="Wang J."/>
        </authorList>
    </citation>
    <scope>NUCLEOTIDE SEQUENCE [LARGE SCALE GENOMIC DNA]</scope>
    <source>
        <strain evidence="7">CHO K1 cell line</strain>
    </source>
</reference>
<sequence length="493" mass="54790">MTMLWMLSFILEENNNLFYLTLNVSFFHPSILHPRTNTLLEKVAAAVEQSAFYSALWGSLLTSPAVRLPGITYVLAHLNRKLSMEDQLYIIGSDIELMETYIEIQTEHLPQLLLRMISALTSHLQTLRLSELTDSLRLCSKILSKVQPPLLSAGTGGSVQFPSGHNSTVKEWEDKKVSSVSMENPTEVFEDGENPPSSRSSESGFTEFIQYQADRTDDLDRELNGQGTATIPIGSTSSETETASTVGSEETVIHAPSTFTQSAAARSGKAAQKTAMQCCLEYVQQFLSRLINLYIIHRDSLSQPLAADHQGDLRRLQRETSKWDRDSQGDAKERNIHTPKNSKEYISAFLAACQLFLECSSFPVYIAEGNHTSELHSEKLDTDCEHAHPPQWLQTLMSACSQASDFSVQSVAVSLVMDLVGLTQSVAMVTGENINSMESAQPLSPNQGRVAVVIRPPLTQGNLRYIAEKTEFFKVNSKKSRLYMVKNAYVHDA</sequence>
<dbReference type="GO" id="GO:0006895">
    <property type="term" value="P:Golgi to endosome transport"/>
    <property type="evidence" value="ECO:0007669"/>
    <property type="project" value="InterPro"/>
</dbReference>
<dbReference type="PANTHER" id="PTHR14042">
    <property type="entry name" value="DOPEY-RELATED"/>
    <property type="match status" value="1"/>
</dbReference>
<dbReference type="InterPro" id="IPR040314">
    <property type="entry name" value="DOP1"/>
</dbReference>
<comment type="similarity">
    <text evidence="3">Belongs to the DOP1 family.</text>
</comment>
<feature type="compositionally biased region" description="Polar residues" evidence="4">
    <location>
        <begin position="158"/>
        <end position="167"/>
    </location>
</feature>
<evidence type="ECO:0000313" key="6">
    <source>
        <dbReference type="EMBL" id="EGV94519.1"/>
    </source>
</evidence>
<dbReference type="PANTHER" id="PTHR14042:SF22">
    <property type="entry name" value="PROTEIN DOPEY-1"/>
    <property type="match status" value="1"/>
</dbReference>
<dbReference type="GO" id="GO:0005829">
    <property type="term" value="C:cytosol"/>
    <property type="evidence" value="ECO:0007669"/>
    <property type="project" value="GOC"/>
</dbReference>
<dbReference type="AlphaFoldDB" id="G3GTD2"/>
<dbReference type="GO" id="GO:0015031">
    <property type="term" value="P:protein transport"/>
    <property type="evidence" value="ECO:0007669"/>
    <property type="project" value="UniProtKB-KW"/>
</dbReference>
<proteinExistence type="inferred from homology"/>
<dbReference type="GO" id="GO:0005802">
    <property type="term" value="C:trans-Golgi network"/>
    <property type="evidence" value="ECO:0007669"/>
    <property type="project" value="TreeGrafter"/>
</dbReference>
<dbReference type="Pfam" id="PF04118">
    <property type="entry name" value="Dopey_N"/>
    <property type="match status" value="1"/>
</dbReference>
<evidence type="ECO:0000256" key="1">
    <source>
        <dbReference type="ARBA" id="ARBA00022448"/>
    </source>
</evidence>
<protein>
    <submittedName>
        <fullName evidence="6">Protein dopey-1</fullName>
    </submittedName>
</protein>
<evidence type="ECO:0000256" key="2">
    <source>
        <dbReference type="ARBA" id="ARBA00022927"/>
    </source>
</evidence>
<evidence type="ECO:0000259" key="5">
    <source>
        <dbReference type="Pfam" id="PF04118"/>
    </source>
</evidence>
<feature type="region of interest" description="Disordered" evidence="4">
    <location>
        <begin position="157"/>
        <end position="203"/>
    </location>
</feature>
<dbReference type="InParanoid" id="G3GTD2"/>
<evidence type="ECO:0000256" key="4">
    <source>
        <dbReference type="SAM" id="MobiDB-lite"/>
    </source>
</evidence>
<evidence type="ECO:0000313" key="7">
    <source>
        <dbReference type="Proteomes" id="UP000001075"/>
    </source>
</evidence>
<feature type="compositionally biased region" description="Basic and acidic residues" evidence="4">
    <location>
        <begin position="168"/>
        <end position="177"/>
    </location>
</feature>
<feature type="region of interest" description="Disordered" evidence="4">
    <location>
        <begin position="317"/>
        <end position="336"/>
    </location>
</feature>
<dbReference type="STRING" id="10029.G3GTD2"/>
<keyword evidence="1" id="KW-0813">Transport</keyword>
<accession>G3GTD2</accession>
<evidence type="ECO:0000256" key="3">
    <source>
        <dbReference type="ARBA" id="ARBA00046326"/>
    </source>
</evidence>
<keyword evidence="2" id="KW-0653">Protein transport</keyword>
<dbReference type="GO" id="GO:0005768">
    <property type="term" value="C:endosome"/>
    <property type="evidence" value="ECO:0007669"/>
    <property type="project" value="TreeGrafter"/>
</dbReference>
<organism evidence="6 7">
    <name type="scientific">Cricetulus griseus</name>
    <name type="common">Chinese hamster</name>
    <name type="synonym">Cricetulus barabensis griseus</name>
    <dbReference type="NCBI Taxonomy" id="10029"/>
    <lineage>
        <taxon>Eukaryota</taxon>
        <taxon>Metazoa</taxon>
        <taxon>Chordata</taxon>
        <taxon>Craniata</taxon>
        <taxon>Vertebrata</taxon>
        <taxon>Euteleostomi</taxon>
        <taxon>Mammalia</taxon>
        <taxon>Eutheria</taxon>
        <taxon>Euarchontoglires</taxon>
        <taxon>Glires</taxon>
        <taxon>Rodentia</taxon>
        <taxon>Myomorpha</taxon>
        <taxon>Muroidea</taxon>
        <taxon>Cricetidae</taxon>
        <taxon>Cricetinae</taxon>
        <taxon>Cricetulus</taxon>
    </lineage>
</organism>
<dbReference type="InterPro" id="IPR007249">
    <property type="entry name" value="DOP1_N"/>
</dbReference>